<proteinExistence type="predicted"/>
<dbReference type="CDD" id="cd10455">
    <property type="entry name" value="GIY-YIG_SLX1"/>
    <property type="match status" value="1"/>
</dbReference>
<dbReference type="InterPro" id="IPR050381">
    <property type="entry name" value="SLX1_endonuclease"/>
</dbReference>
<feature type="domain" description="GIY-YIG" evidence="2">
    <location>
        <begin position="94"/>
        <end position="176"/>
    </location>
</feature>
<reference evidence="3 4" key="1">
    <citation type="journal article" date="2021" name="BMC Genomics">
        <title>Datura genome reveals duplications of psychoactive alkaloid biosynthetic genes and high mutation rate following tissue culture.</title>
        <authorList>
            <person name="Rajewski A."/>
            <person name="Carter-House D."/>
            <person name="Stajich J."/>
            <person name="Litt A."/>
        </authorList>
    </citation>
    <scope>NUCLEOTIDE SEQUENCE [LARGE SCALE GENOMIC DNA]</scope>
    <source>
        <strain evidence="3">AR-01</strain>
    </source>
</reference>
<dbReference type="Pfam" id="PF01541">
    <property type="entry name" value="GIY-YIG"/>
    <property type="match status" value="1"/>
</dbReference>
<accession>A0ABS8S6T0</accession>
<feature type="compositionally biased region" description="Low complexity" evidence="1">
    <location>
        <begin position="53"/>
        <end position="66"/>
    </location>
</feature>
<name>A0ABS8S6T0_DATST</name>
<keyword evidence="4" id="KW-1185">Reference proteome</keyword>
<dbReference type="InterPro" id="IPR000305">
    <property type="entry name" value="GIY-YIG_endonuc"/>
</dbReference>
<comment type="caution">
    <text evidence="3">The sequence shown here is derived from an EMBL/GenBank/DDBJ whole genome shotgun (WGS) entry which is preliminary data.</text>
</comment>
<dbReference type="PANTHER" id="PTHR20208:SF13">
    <property type="entry name" value="STRUCTURE-SPECIFIC ENDONUCLEASE SUBUNIT SLX1"/>
    <property type="match status" value="1"/>
</dbReference>
<gene>
    <name evidence="3" type="ORF">HAX54_026201</name>
</gene>
<dbReference type="Proteomes" id="UP000823775">
    <property type="component" value="Unassembled WGS sequence"/>
</dbReference>
<dbReference type="Gene3D" id="3.40.1440.10">
    <property type="entry name" value="GIY-YIG endonuclease"/>
    <property type="match status" value="1"/>
</dbReference>
<dbReference type="SUPFAM" id="SSF82771">
    <property type="entry name" value="GIY-YIG endonuclease"/>
    <property type="match status" value="1"/>
</dbReference>
<organism evidence="3 4">
    <name type="scientific">Datura stramonium</name>
    <name type="common">Jimsonweed</name>
    <name type="synonym">Common thornapple</name>
    <dbReference type="NCBI Taxonomy" id="4076"/>
    <lineage>
        <taxon>Eukaryota</taxon>
        <taxon>Viridiplantae</taxon>
        <taxon>Streptophyta</taxon>
        <taxon>Embryophyta</taxon>
        <taxon>Tracheophyta</taxon>
        <taxon>Spermatophyta</taxon>
        <taxon>Magnoliopsida</taxon>
        <taxon>eudicotyledons</taxon>
        <taxon>Gunneridae</taxon>
        <taxon>Pentapetalae</taxon>
        <taxon>asterids</taxon>
        <taxon>lamiids</taxon>
        <taxon>Solanales</taxon>
        <taxon>Solanaceae</taxon>
        <taxon>Solanoideae</taxon>
        <taxon>Datureae</taxon>
        <taxon>Datura</taxon>
    </lineage>
</organism>
<dbReference type="PROSITE" id="PS50164">
    <property type="entry name" value="GIY_YIG"/>
    <property type="match status" value="1"/>
</dbReference>
<dbReference type="EMBL" id="JACEIK010000319">
    <property type="protein sequence ID" value="MCD7454830.1"/>
    <property type="molecule type" value="Genomic_DNA"/>
</dbReference>
<feature type="region of interest" description="Disordered" evidence="1">
    <location>
        <begin position="1"/>
        <end position="66"/>
    </location>
</feature>
<dbReference type="PANTHER" id="PTHR20208">
    <property type="entry name" value="STRUCTURE-SPECIFIC ENDONUCLEASE SUBUNIT SLX1"/>
    <property type="match status" value="1"/>
</dbReference>
<sequence>MARPLSTIFKSTKPHILKPPKPTNFESLKPTNLKISSSSSSSKLKKSRKSDANPQLPSSSNPSESSANELELLTSISLPASNSTKFSNSRKNRSLWCVYLILSTNPPIKTYVGVTTNFSRRLKQHNGELKGGAKASRSGRPWICACLIRGFKGRSEACAFESKWKEISRKLPRKRKTTTEEQKPEDNGSFALLQHRHAALDRVQSLIDCNDLNIDWRSHFF</sequence>
<protein>
    <recommendedName>
        <fullName evidence="2">GIY-YIG domain-containing protein</fullName>
    </recommendedName>
</protein>
<evidence type="ECO:0000313" key="3">
    <source>
        <dbReference type="EMBL" id="MCD7454830.1"/>
    </source>
</evidence>
<evidence type="ECO:0000256" key="1">
    <source>
        <dbReference type="SAM" id="MobiDB-lite"/>
    </source>
</evidence>
<dbReference type="InterPro" id="IPR035901">
    <property type="entry name" value="GIY-YIG_endonuc_sf"/>
</dbReference>
<evidence type="ECO:0000259" key="2">
    <source>
        <dbReference type="PROSITE" id="PS50164"/>
    </source>
</evidence>
<evidence type="ECO:0000313" key="4">
    <source>
        <dbReference type="Proteomes" id="UP000823775"/>
    </source>
</evidence>